<proteinExistence type="predicted"/>
<feature type="compositionally biased region" description="Basic and acidic residues" evidence="1">
    <location>
        <begin position="312"/>
        <end position="332"/>
    </location>
</feature>
<dbReference type="AlphaFoldDB" id="A0A2A9PUJ0"/>
<evidence type="ECO:0008006" key="5">
    <source>
        <dbReference type="Google" id="ProtNLM"/>
    </source>
</evidence>
<feature type="region of interest" description="Disordered" evidence="1">
    <location>
        <begin position="186"/>
        <end position="589"/>
    </location>
</feature>
<feature type="compositionally biased region" description="Polar residues" evidence="1">
    <location>
        <begin position="231"/>
        <end position="244"/>
    </location>
</feature>
<feature type="compositionally biased region" description="Basic and acidic residues" evidence="1">
    <location>
        <begin position="220"/>
        <end position="230"/>
    </location>
</feature>
<dbReference type="OrthoDB" id="4927695at2759"/>
<name>A0A2A9PUJ0_OPHUN</name>
<evidence type="ECO:0000256" key="1">
    <source>
        <dbReference type="SAM" id="MobiDB-lite"/>
    </source>
</evidence>
<accession>A0A2A9PUJ0</accession>
<organism evidence="3 4">
    <name type="scientific">Ophiocordyceps unilateralis</name>
    <name type="common">Zombie-ant fungus</name>
    <name type="synonym">Torrubia unilateralis</name>
    <dbReference type="NCBI Taxonomy" id="268505"/>
    <lineage>
        <taxon>Eukaryota</taxon>
        <taxon>Fungi</taxon>
        <taxon>Dikarya</taxon>
        <taxon>Ascomycota</taxon>
        <taxon>Pezizomycotina</taxon>
        <taxon>Sordariomycetes</taxon>
        <taxon>Hypocreomycetidae</taxon>
        <taxon>Hypocreales</taxon>
        <taxon>Ophiocordycipitaceae</taxon>
        <taxon>Ophiocordyceps</taxon>
    </lineage>
</organism>
<feature type="compositionally biased region" description="Pro residues" evidence="1">
    <location>
        <begin position="342"/>
        <end position="363"/>
    </location>
</feature>
<comment type="caution">
    <text evidence="3">The sequence shown here is derived from an EMBL/GenBank/DDBJ whole genome shotgun (WGS) entry which is preliminary data.</text>
</comment>
<feature type="compositionally biased region" description="Polar residues" evidence="1">
    <location>
        <begin position="108"/>
        <end position="124"/>
    </location>
</feature>
<feature type="region of interest" description="Disordered" evidence="1">
    <location>
        <begin position="108"/>
        <end position="133"/>
    </location>
</feature>
<dbReference type="Proteomes" id="UP000037136">
    <property type="component" value="Unassembled WGS sequence"/>
</dbReference>
<evidence type="ECO:0000313" key="4">
    <source>
        <dbReference type="Proteomes" id="UP000037136"/>
    </source>
</evidence>
<protein>
    <recommendedName>
        <fullName evidence="5">Extracellular membrane protein CFEM domain-containing protein</fullName>
    </recommendedName>
</protein>
<dbReference type="EMBL" id="LAZP02000002">
    <property type="protein sequence ID" value="PFH63370.1"/>
    <property type="molecule type" value="Genomic_DNA"/>
</dbReference>
<evidence type="ECO:0000256" key="2">
    <source>
        <dbReference type="SAM" id="SignalP"/>
    </source>
</evidence>
<keyword evidence="4" id="KW-1185">Reference proteome</keyword>
<gene>
    <name evidence="3" type="ORF">XA68_12334</name>
</gene>
<reference evidence="3 4" key="1">
    <citation type="journal article" date="2015" name="BMC Genomics">
        <title>Gene expression during zombie ant biting behavior reflects the complexity underlying fungal parasitic behavioral manipulation.</title>
        <authorList>
            <person name="de Bekker C."/>
            <person name="Ohm R.A."/>
            <person name="Loreto R.G."/>
            <person name="Sebastian A."/>
            <person name="Albert I."/>
            <person name="Merrow M."/>
            <person name="Brachmann A."/>
            <person name="Hughes D.P."/>
        </authorList>
    </citation>
    <scope>NUCLEOTIDE SEQUENCE [LARGE SCALE GENOMIC DNA]</scope>
    <source>
        <strain evidence="3 4">SC16a</strain>
    </source>
</reference>
<feature type="chain" id="PRO_5012947812" description="Extracellular membrane protein CFEM domain-containing protein" evidence="2">
    <location>
        <begin position="18"/>
        <end position="589"/>
    </location>
</feature>
<feature type="compositionally biased region" description="Acidic residues" evidence="1">
    <location>
        <begin position="505"/>
        <end position="522"/>
    </location>
</feature>
<feature type="signal peptide" evidence="2">
    <location>
        <begin position="1"/>
        <end position="17"/>
    </location>
</feature>
<feature type="compositionally biased region" description="Polar residues" evidence="1">
    <location>
        <begin position="532"/>
        <end position="541"/>
    </location>
</feature>
<feature type="compositionally biased region" description="Polar residues" evidence="1">
    <location>
        <begin position="373"/>
        <end position="384"/>
    </location>
</feature>
<reference evidence="3 4" key="2">
    <citation type="journal article" date="2017" name="Sci. Rep.">
        <title>Ant-infecting Ophiocordyceps genomes reveal a high diversity of potential behavioral manipulation genes and a possible major role for enterotoxins.</title>
        <authorList>
            <person name="de Bekker C."/>
            <person name="Ohm R.A."/>
            <person name="Evans H.C."/>
            <person name="Brachmann A."/>
            <person name="Hughes D.P."/>
        </authorList>
    </citation>
    <scope>NUCLEOTIDE SEQUENCE [LARGE SCALE GENOMIC DNA]</scope>
    <source>
        <strain evidence="3 4">SC16a</strain>
    </source>
</reference>
<feature type="compositionally biased region" description="Basic and acidic residues" evidence="1">
    <location>
        <begin position="256"/>
        <end position="265"/>
    </location>
</feature>
<feature type="compositionally biased region" description="Polar residues" evidence="1">
    <location>
        <begin position="191"/>
        <end position="200"/>
    </location>
</feature>
<evidence type="ECO:0000313" key="3">
    <source>
        <dbReference type="EMBL" id="PFH63370.1"/>
    </source>
</evidence>
<keyword evidence="2" id="KW-0732">Signal</keyword>
<sequence length="589" mass="64987">MRSASTWLASCAAVLCAARPAPLQDSCRRVGCRLDRVTGGCFSHDGSPCHLPTVEPPPAKGRFCVDLYSLIYTKTPIHSRCGTTGAVDLSELLPGLFTTAQLLQSQHREQTVGNHGQPIRNNPTVPDIHWNSRHHRGSDTPLYLPSDQPWDLDQLPTINQVNPYQVTYHSPPSRLRRRPLSEDEMNPYSDWENTAATWRGQSPPKDPYPLPRVLNRTRRDRTIPDPERTWQHASPSEYPSSSTHPWDDENQAFDRQNSEGDHDYPQRPPIYPTDTLDQAHWDYMSQYPGTKGSEGADGGSNRSKYSLPIPTVDDRSQGLGRKLPEDNEETRSRNQGTSDLSPYPPPHPPYPPYSDYYPPPPNYGPVNNYYNHISPSYEFNSVTNRHTKPSPFSPDEFDPSNIPLPNGVGFVDNSSGKDSTDNRGSNGGTYVGANNGHFLDKGATRIGTDSRGYQGHFSDSRGTNSHGYSDSDSRGRQTVKNSGGSRGRVAGGHSMVTTGEKASSDDEDVADVLEEDATEEDEHGTPAVASPDQLTDQTSNFENKDTTEANGANGRASETAAEAPSKKWRLPKDDEPGLSTLGATETDFW</sequence>